<name>A0A7K2ISD1_9ACTN</name>
<accession>A0A7K2ISD1</accession>
<dbReference type="Pfam" id="PF00583">
    <property type="entry name" value="Acetyltransf_1"/>
    <property type="match status" value="1"/>
</dbReference>
<organism evidence="3 4">
    <name type="scientific">Nocardiopsis alba</name>
    <dbReference type="NCBI Taxonomy" id="53437"/>
    <lineage>
        <taxon>Bacteria</taxon>
        <taxon>Bacillati</taxon>
        <taxon>Actinomycetota</taxon>
        <taxon>Actinomycetes</taxon>
        <taxon>Streptosporangiales</taxon>
        <taxon>Nocardiopsidaceae</taxon>
        <taxon>Nocardiopsis</taxon>
    </lineage>
</organism>
<dbReference type="InterPro" id="IPR000182">
    <property type="entry name" value="GNAT_dom"/>
</dbReference>
<dbReference type="PROSITE" id="PS51186">
    <property type="entry name" value="GNAT"/>
    <property type="match status" value="1"/>
</dbReference>
<protein>
    <submittedName>
        <fullName evidence="3">GNAT family N-acetyltransferase</fullName>
    </submittedName>
</protein>
<reference evidence="3 4" key="1">
    <citation type="journal article" date="2019" name="Nat. Commun.">
        <title>The antimicrobial potential of Streptomyces from insect microbiomes.</title>
        <authorList>
            <person name="Chevrette M.G."/>
            <person name="Carlson C.M."/>
            <person name="Ortega H.E."/>
            <person name="Thomas C."/>
            <person name="Ananiev G.E."/>
            <person name="Barns K.J."/>
            <person name="Book A.J."/>
            <person name="Cagnazzo J."/>
            <person name="Carlos C."/>
            <person name="Flanigan W."/>
            <person name="Grubbs K.J."/>
            <person name="Horn H.A."/>
            <person name="Hoffmann F.M."/>
            <person name="Klassen J.L."/>
            <person name="Knack J.J."/>
            <person name="Lewin G.R."/>
            <person name="McDonald B.R."/>
            <person name="Muller L."/>
            <person name="Melo W.G.P."/>
            <person name="Pinto-Tomas A.A."/>
            <person name="Schmitz A."/>
            <person name="Wendt-Pienkowski E."/>
            <person name="Wildman S."/>
            <person name="Zhao M."/>
            <person name="Zhang F."/>
            <person name="Bugni T.S."/>
            <person name="Andes D.R."/>
            <person name="Pupo M.T."/>
            <person name="Currie C.R."/>
        </authorList>
    </citation>
    <scope>NUCLEOTIDE SEQUENCE [LARGE SCALE GENOMIC DNA]</scope>
    <source>
        <strain evidence="3 4">SID5840</strain>
    </source>
</reference>
<dbReference type="AlphaFoldDB" id="A0A7K2ISD1"/>
<dbReference type="CDD" id="cd04301">
    <property type="entry name" value="NAT_SF"/>
    <property type="match status" value="1"/>
</dbReference>
<proteinExistence type="predicted"/>
<dbReference type="InterPro" id="IPR016181">
    <property type="entry name" value="Acyl_CoA_acyltransferase"/>
</dbReference>
<dbReference type="Proteomes" id="UP001585053">
    <property type="component" value="Unassembled WGS sequence"/>
</dbReference>
<keyword evidence="5" id="KW-1185">Reference proteome</keyword>
<dbReference type="PIRSF" id="PIRSF037663">
    <property type="entry name" value="Acetyltransf_GNAT_prd"/>
    <property type="match status" value="1"/>
</dbReference>
<evidence type="ECO:0000259" key="1">
    <source>
        <dbReference type="PROSITE" id="PS51186"/>
    </source>
</evidence>
<dbReference type="EMBL" id="WWHY01000001">
    <property type="protein sequence ID" value="MYR32757.1"/>
    <property type="molecule type" value="Genomic_DNA"/>
</dbReference>
<dbReference type="OMA" id="NEWWGGR"/>
<evidence type="ECO:0000313" key="3">
    <source>
        <dbReference type="EMBL" id="MYR32757.1"/>
    </source>
</evidence>
<feature type="domain" description="N-acetyltransferase" evidence="1">
    <location>
        <begin position="16"/>
        <end position="160"/>
    </location>
</feature>
<dbReference type="RefSeq" id="WP_014912757.1">
    <property type="nucleotide sequence ID" value="NZ_JAYMRS010000016.1"/>
</dbReference>
<reference evidence="2 5" key="2">
    <citation type="submission" date="2024-01" db="EMBL/GenBank/DDBJ databases">
        <title>Genome mining of biosynthetic gene clusters to explore secondary metabolites of Streptomyces sp.</title>
        <authorList>
            <person name="Baig A."/>
            <person name="Ajitkumar Shintre N."/>
            <person name="Kumar H."/>
            <person name="Anbarasu A."/>
            <person name="Ramaiah S."/>
        </authorList>
    </citation>
    <scope>NUCLEOTIDE SEQUENCE [LARGE SCALE GENOMIC DNA]</scope>
    <source>
        <strain evidence="2 5">A01</strain>
    </source>
</reference>
<comment type="caution">
    <text evidence="3">The sequence shown here is derived from an EMBL/GenBank/DDBJ whole genome shotgun (WGS) entry which is preliminary data.</text>
</comment>
<evidence type="ECO:0000313" key="4">
    <source>
        <dbReference type="Proteomes" id="UP000467124"/>
    </source>
</evidence>
<dbReference type="PANTHER" id="PTHR43072">
    <property type="entry name" value="N-ACETYLTRANSFERASE"/>
    <property type="match status" value="1"/>
</dbReference>
<evidence type="ECO:0000313" key="5">
    <source>
        <dbReference type="Proteomes" id="UP001585053"/>
    </source>
</evidence>
<keyword evidence="3" id="KW-0808">Transferase</keyword>
<dbReference type="InterPro" id="IPR017255">
    <property type="entry name" value="AcTrfase_GNAT_prd"/>
</dbReference>
<sequence length="161" mass="17908">MNAWSGDWESEGPEGVLIRNAVPEDYGRIVAVCDEWWGRPVAHILPRLFLDHFHTTILIAEKGGELLGFLVGFPSPTKADEAYVHFSGVAPEQRRSGLGREMYRLFLDAARDDGRTVVRAVTSPVNERSIAFHRSIGFAVTGPHEGYDGPGTDRMAFELRL</sequence>
<evidence type="ECO:0000313" key="2">
    <source>
        <dbReference type="EMBL" id="MFB8770961.1"/>
    </source>
</evidence>
<dbReference type="PANTHER" id="PTHR43072:SF36">
    <property type="entry name" value="RIBOSOMAL-PROTEIN-ALANINE ACETYLTRANSFERASE"/>
    <property type="match status" value="1"/>
</dbReference>
<dbReference type="Gene3D" id="3.40.630.30">
    <property type="match status" value="1"/>
</dbReference>
<dbReference type="GO" id="GO:0016747">
    <property type="term" value="F:acyltransferase activity, transferring groups other than amino-acyl groups"/>
    <property type="evidence" value="ECO:0007669"/>
    <property type="project" value="InterPro"/>
</dbReference>
<dbReference type="EMBL" id="JAYMRS010000016">
    <property type="protein sequence ID" value="MFB8770961.1"/>
    <property type="molecule type" value="Genomic_DNA"/>
</dbReference>
<dbReference type="SUPFAM" id="SSF55729">
    <property type="entry name" value="Acyl-CoA N-acyltransferases (Nat)"/>
    <property type="match status" value="1"/>
</dbReference>
<gene>
    <name evidence="3" type="ORF">GTW20_10830</name>
    <name evidence="2" type="ORF">VSQ78_24945</name>
</gene>
<dbReference type="Proteomes" id="UP000467124">
    <property type="component" value="Unassembled WGS sequence"/>
</dbReference>